<dbReference type="EC" id="6.1.1.10" evidence="9"/>
<dbReference type="InterPro" id="IPR014729">
    <property type="entry name" value="Rossmann-like_a/b/a_fold"/>
</dbReference>
<dbReference type="GO" id="GO:0005524">
    <property type="term" value="F:ATP binding"/>
    <property type="evidence" value="ECO:0007669"/>
    <property type="project" value="UniProtKB-UniRule"/>
</dbReference>
<dbReference type="InterPro" id="IPR041872">
    <property type="entry name" value="Anticodon_Met"/>
</dbReference>
<comment type="subunit">
    <text evidence="9">Monomer.</text>
</comment>
<dbReference type="GO" id="GO:0006431">
    <property type="term" value="P:methionyl-tRNA aminoacylation"/>
    <property type="evidence" value="ECO:0007669"/>
    <property type="project" value="UniProtKB-UniRule"/>
</dbReference>
<dbReference type="InterPro" id="IPR023457">
    <property type="entry name" value="Met-tRNA_synth_2"/>
</dbReference>
<evidence type="ECO:0000313" key="12">
    <source>
        <dbReference type="EMBL" id="CDP80106.1"/>
    </source>
</evidence>
<name>A0A024LQX1_9HYPH</name>
<dbReference type="Pfam" id="PF19303">
    <property type="entry name" value="Anticodon_3"/>
    <property type="match status" value="1"/>
</dbReference>
<dbReference type="CDD" id="cd07957">
    <property type="entry name" value="Anticodon_Ia_Met"/>
    <property type="match status" value="1"/>
</dbReference>
<evidence type="ECO:0000259" key="10">
    <source>
        <dbReference type="Pfam" id="PF09334"/>
    </source>
</evidence>
<evidence type="ECO:0000256" key="3">
    <source>
        <dbReference type="ARBA" id="ARBA00022490"/>
    </source>
</evidence>
<sequence>MRDTYYITTPIFYPNGAPHIGHAYNAIASDSLARFQRLDGKDVFFLSGTDEHGLKMQQAAEALNITPQQLADRNSAIFQKMLTKLNCSNDDFIRTTEERHHRTCQAIWKKMEANGDIYLDRYAGWYSVRQESYYEEKDTQIGEDGIRREKELGSPVEWNEEESYFFKLSRYEKALLEHYEKYPDFIAPNERRNEIISFIKSGLKDISISRTNFNWGVGVPNNSKHVMYVWVDALTNYLTAIDFFNEISKKRHFWSASTHIIGKDIIRFHAIYWPAFLMSAGIELPKRIFAHGFLLNRGAKMSKSVGNVVDPFEIIDRYGLDQVRYFFLREVPFGQDGSYNHESFVNRITADLVNDLGNLAQRSLSMIQKNCDAKIPAPTDFLAQDEQLLEQSLQVIEVARQAMSRQAPHLALSAIFSVVADANRYFASEEPWSLCKSNPERFFTVLYVTLEVLRRIGIMLLPFIPQSAAKLLDSLAIAKEDRLLHHISDSKIKEGENLPLPVPIFPRYVFKKADVNDVD</sequence>
<dbReference type="PANTHER" id="PTHR43326">
    <property type="entry name" value="METHIONYL-TRNA SYNTHETASE"/>
    <property type="match status" value="1"/>
</dbReference>
<dbReference type="InterPro" id="IPR001412">
    <property type="entry name" value="aa-tRNA-synth_I_CS"/>
</dbReference>
<dbReference type="NCBIfam" id="TIGR00398">
    <property type="entry name" value="metG"/>
    <property type="match status" value="1"/>
</dbReference>
<dbReference type="Gene3D" id="1.10.730.10">
    <property type="entry name" value="Isoleucyl-tRNA Synthetase, Domain 1"/>
    <property type="match status" value="1"/>
</dbReference>
<feature type="domain" description="Methionyl/Leucyl tRNA synthetase" evidence="10">
    <location>
        <begin position="5"/>
        <end position="138"/>
    </location>
</feature>
<dbReference type="GO" id="GO:0005737">
    <property type="term" value="C:cytoplasm"/>
    <property type="evidence" value="ECO:0007669"/>
    <property type="project" value="UniProtKB-SubCell"/>
</dbReference>
<dbReference type="InterPro" id="IPR033911">
    <property type="entry name" value="MetRS_core"/>
</dbReference>
<comment type="similarity">
    <text evidence="9">Belongs to the class-I aminoacyl-tRNA synthetase family. MetG type 2B subfamily.</text>
</comment>
<evidence type="ECO:0000256" key="4">
    <source>
        <dbReference type="ARBA" id="ARBA00022598"/>
    </source>
</evidence>
<evidence type="ECO:0000256" key="8">
    <source>
        <dbReference type="ARBA" id="ARBA00023146"/>
    </source>
</evidence>
<dbReference type="AlphaFoldDB" id="A0A024LQX1"/>
<feature type="short sequence motif" description="'HIGH' region" evidence="9">
    <location>
        <begin position="12"/>
        <end position="22"/>
    </location>
</feature>
<dbReference type="Gene3D" id="3.40.50.620">
    <property type="entry name" value="HUPs"/>
    <property type="match status" value="1"/>
</dbReference>
<feature type="domain" description="Methionyl/Leucyl tRNA synthetase" evidence="10">
    <location>
        <begin position="154"/>
        <end position="363"/>
    </location>
</feature>
<keyword evidence="6 9" id="KW-0067">ATP-binding</keyword>
<dbReference type="GO" id="GO:0004825">
    <property type="term" value="F:methionine-tRNA ligase activity"/>
    <property type="evidence" value="ECO:0007669"/>
    <property type="project" value="UniProtKB-UniRule"/>
</dbReference>
<dbReference type="SUPFAM" id="SSF52374">
    <property type="entry name" value="Nucleotidylyl transferase"/>
    <property type="match status" value="1"/>
</dbReference>
<dbReference type="PANTHER" id="PTHR43326:SF1">
    <property type="entry name" value="METHIONINE--TRNA LIGASE, MITOCHONDRIAL"/>
    <property type="match status" value="1"/>
</dbReference>
<dbReference type="HAMAP" id="MF_01228">
    <property type="entry name" value="Met_tRNA_synth_type2"/>
    <property type="match status" value="1"/>
</dbReference>
<reference evidence="12" key="1">
    <citation type="submission" date="2013-11" db="EMBL/GenBank/DDBJ databases">
        <authorList>
            <person name="GENOMES U."/>
        </authorList>
    </citation>
    <scope>NUCLEOTIDE SEQUENCE</scope>
    <source>
        <strain evidence="12">MVT06</strain>
    </source>
</reference>
<evidence type="ECO:0000256" key="6">
    <source>
        <dbReference type="ARBA" id="ARBA00022840"/>
    </source>
</evidence>
<comment type="catalytic activity">
    <reaction evidence="9">
        <text>tRNA(Met) + L-methionine + ATP = L-methionyl-tRNA(Met) + AMP + diphosphate</text>
        <dbReference type="Rhea" id="RHEA:13481"/>
        <dbReference type="Rhea" id="RHEA-COMP:9667"/>
        <dbReference type="Rhea" id="RHEA-COMP:9698"/>
        <dbReference type="ChEBI" id="CHEBI:30616"/>
        <dbReference type="ChEBI" id="CHEBI:33019"/>
        <dbReference type="ChEBI" id="CHEBI:57844"/>
        <dbReference type="ChEBI" id="CHEBI:78442"/>
        <dbReference type="ChEBI" id="CHEBI:78530"/>
        <dbReference type="ChEBI" id="CHEBI:456215"/>
        <dbReference type="EC" id="6.1.1.10"/>
    </reaction>
</comment>
<accession>A0A024LQX1</accession>
<dbReference type="InterPro" id="IPR014758">
    <property type="entry name" value="Met-tRNA_synth"/>
</dbReference>
<organism evidence="12">
    <name type="scientific">Bartonella schoenbuchensis</name>
    <dbReference type="NCBI Taxonomy" id="165694"/>
    <lineage>
        <taxon>Bacteria</taxon>
        <taxon>Pseudomonadati</taxon>
        <taxon>Pseudomonadota</taxon>
        <taxon>Alphaproteobacteria</taxon>
        <taxon>Hyphomicrobiales</taxon>
        <taxon>Bartonellaceae</taxon>
        <taxon>Bartonella</taxon>
    </lineage>
</organism>
<dbReference type="Pfam" id="PF09334">
    <property type="entry name" value="tRNA-synt_1g"/>
    <property type="match status" value="2"/>
</dbReference>
<feature type="domain" description="Methionyl-tRNA synthetase anticodon-binding" evidence="11">
    <location>
        <begin position="375"/>
        <end position="481"/>
    </location>
</feature>
<dbReference type="InterPro" id="IPR015413">
    <property type="entry name" value="Methionyl/Leucyl_tRNA_Synth"/>
</dbReference>
<protein>
    <recommendedName>
        <fullName evidence="9">Methionine--tRNA ligase</fullName>
        <ecNumber evidence="9">6.1.1.10</ecNumber>
    </recommendedName>
    <alternativeName>
        <fullName evidence="9">Methionyl-tRNA synthetase</fullName>
        <shortName evidence="9">MetRS</shortName>
    </alternativeName>
</protein>
<dbReference type="Gene3D" id="2.170.220.10">
    <property type="match status" value="1"/>
</dbReference>
<keyword evidence="3 9" id="KW-0963">Cytoplasm</keyword>
<proteinExistence type="inferred from homology"/>
<comment type="caution">
    <text evidence="9">Lacks conserved residue(s) required for the propagation of feature annotation.</text>
</comment>
<reference evidence="12" key="2">
    <citation type="submission" date="2014-05" db="EMBL/GenBank/DDBJ databases">
        <title>Genome sequencing of Bartonella spp. isolated from human blood.</title>
        <authorList>
            <person name="Raoult D."/>
        </authorList>
    </citation>
    <scope>NUCLEOTIDE SEQUENCE</scope>
    <source>
        <strain evidence="12">MVT06</strain>
    </source>
</reference>
<dbReference type="PRINTS" id="PR01041">
    <property type="entry name" value="TRNASYNTHMET"/>
</dbReference>
<dbReference type="FunFam" id="2.170.220.10:FF:000002">
    <property type="entry name" value="Methionine--tRNA ligase"/>
    <property type="match status" value="1"/>
</dbReference>
<evidence type="ECO:0000256" key="5">
    <source>
        <dbReference type="ARBA" id="ARBA00022741"/>
    </source>
</evidence>
<keyword evidence="4 9" id="KW-0436">Ligase</keyword>
<evidence type="ECO:0000256" key="9">
    <source>
        <dbReference type="HAMAP-Rule" id="MF_01228"/>
    </source>
</evidence>
<dbReference type="EMBL" id="HG977196">
    <property type="protein sequence ID" value="CDP80106.1"/>
    <property type="molecule type" value="Genomic_DNA"/>
</dbReference>
<evidence type="ECO:0000256" key="7">
    <source>
        <dbReference type="ARBA" id="ARBA00022917"/>
    </source>
</evidence>
<dbReference type="SUPFAM" id="SSF47323">
    <property type="entry name" value="Anticodon-binding domain of a subclass of class I aminoacyl-tRNA synthetases"/>
    <property type="match status" value="1"/>
</dbReference>
<evidence type="ECO:0000256" key="2">
    <source>
        <dbReference type="ARBA" id="ARBA00004496"/>
    </source>
</evidence>
<dbReference type="NCBIfam" id="NF008900">
    <property type="entry name" value="PRK12267.1"/>
    <property type="match status" value="1"/>
</dbReference>
<comment type="function">
    <text evidence="1 9">Is required not only for elongation of protein synthesis but also for the initiation of all mRNA translation through initiator tRNA(fMet) aminoacylation.</text>
</comment>
<comment type="subcellular location">
    <subcellularLocation>
        <location evidence="2 9">Cytoplasm</location>
    </subcellularLocation>
</comment>
<dbReference type="InterPro" id="IPR009080">
    <property type="entry name" value="tRNAsynth_Ia_anticodon-bd"/>
</dbReference>
<keyword evidence="8 9" id="KW-0030">Aminoacyl-tRNA synthetase</keyword>
<feature type="short sequence motif" description="'KMSKS' region" evidence="9">
    <location>
        <begin position="300"/>
        <end position="304"/>
    </location>
</feature>
<evidence type="ECO:0000259" key="11">
    <source>
        <dbReference type="Pfam" id="PF19303"/>
    </source>
</evidence>
<evidence type="ECO:0000256" key="1">
    <source>
        <dbReference type="ARBA" id="ARBA00003314"/>
    </source>
</evidence>
<keyword evidence="5 9" id="KW-0547">Nucleotide-binding</keyword>
<dbReference type="CDD" id="cd00814">
    <property type="entry name" value="MetRS_core"/>
    <property type="match status" value="1"/>
</dbReference>
<keyword evidence="7 9" id="KW-0648">Protein biosynthesis</keyword>
<gene>
    <name evidence="12" type="primary">metS</name>
    <name evidence="9" type="synonym">metG</name>
    <name evidence="12" type="ORF">BN1046_01020</name>
</gene>
<dbReference type="PROSITE" id="PS00178">
    <property type="entry name" value="AA_TRNA_LIGASE_I"/>
    <property type="match status" value="1"/>
</dbReference>